<keyword evidence="5" id="KW-1185">Reference proteome</keyword>
<name>A0A2I0HQ86_PUNGR</name>
<evidence type="ECO:0000256" key="1">
    <source>
        <dbReference type="PROSITE-ProRule" id="PRU00047"/>
    </source>
</evidence>
<reference evidence="4 5" key="1">
    <citation type="submission" date="2017-11" db="EMBL/GenBank/DDBJ databases">
        <title>De-novo sequencing of pomegranate (Punica granatum L.) genome.</title>
        <authorList>
            <person name="Akparov Z."/>
            <person name="Amiraslanov A."/>
            <person name="Hajiyeva S."/>
            <person name="Abbasov M."/>
            <person name="Kaur K."/>
            <person name="Hamwieh A."/>
            <person name="Solovyev V."/>
            <person name="Salamov A."/>
            <person name="Braich B."/>
            <person name="Kosarev P."/>
            <person name="Mahmoud A."/>
            <person name="Hajiyev E."/>
            <person name="Babayeva S."/>
            <person name="Izzatullayeva V."/>
            <person name="Mammadov A."/>
            <person name="Mammadov A."/>
            <person name="Sharifova S."/>
            <person name="Ojaghi J."/>
            <person name="Eynullazada K."/>
            <person name="Bayramov B."/>
            <person name="Abdulazimova A."/>
            <person name="Shahmuradov I."/>
        </authorList>
    </citation>
    <scope>NUCLEOTIDE SEQUENCE [LARGE SCALE GENOMIC DNA]</scope>
    <source>
        <strain evidence="5">cv. AG2017</strain>
        <tissue evidence="4">Leaf</tissue>
    </source>
</reference>
<feature type="region of interest" description="Disordered" evidence="2">
    <location>
        <begin position="320"/>
        <end position="357"/>
    </location>
</feature>
<dbReference type="GO" id="GO:0003676">
    <property type="term" value="F:nucleic acid binding"/>
    <property type="evidence" value="ECO:0007669"/>
    <property type="project" value="InterPro"/>
</dbReference>
<keyword evidence="1" id="KW-0862">Zinc</keyword>
<evidence type="ECO:0000256" key="2">
    <source>
        <dbReference type="SAM" id="MobiDB-lite"/>
    </source>
</evidence>
<dbReference type="SUPFAM" id="SSF57756">
    <property type="entry name" value="Retrovirus zinc finger-like domains"/>
    <property type="match status" value="1"/>
</dbReference>
<keyword evidence="1" id="KW-0863">Zinc-finger</keyword>
<accession>A0A2I0HQ86</accession>
<keyword evidence="1" id="KW-0479">Metal-binding</keyword>
<sequence>MENGVEISGKASGGVEADLFVFTVNPSNYTGVSLINCKLNGSNYLTWSRAMLTALIAKNKVRMIDGSVPRPSEGDPNRANVTCATVAQTLWEDLRERYSQGNETRIYQLKAEIDNLKQEGMSIPKYYFQLKTIWVELDNYFEIPACTCSAARMYAAHREQEIHQFLMGLGSEYSTVRSNILSHEPAHSLNKVHALILHEERQNMVALSHESSAPDGAAFLGRTVGNKLEIQNSRSSSNYGGQGRGRGGTSKTCYHCGSSGHIKSACWLLHGFPANWESRQSKDKMRSEFAGRKTGGSGIAGQRRTALGPGQFSGLQAHQTRLGQSNSGPSPIGRLHVQSSSGPNSFGGLQAHQAQLG</sequence>
<dbReference type="EMBL" id="PGOL01006388">
    <property type="protein sequence ID" value="PKI33743.1"/>
    <property type="molecule type" value="Genomic_DNA"/>
</dbReference>
<protein>
    <recommendedName>
        <fullName evidence="3">CCHC-type domain-containing protein</fullName>
    </recommendedName>
</protein>
<dbReference type="InterPro" id="IPR036875">
    <property type="entry name" value="Znf_CCHC_sf"/>
</dbReference>
<dbReference type="PROSITE" id="PS50158">
    <property type="entry name" value="ZF_CCHC"/>
    <property type="match status" value="1"/>
</dbReference>
<dbReference type="InterPro" id="IPR001878">
    <property type="entry name" value="Znf_CCHC"/>
</dbReference>
<evidence type="ECO:0000259" key="3">
    <source>
        <dbReference type="PROSITE" id="PS50158"/>
    </source>
</evidence>
<dbReference type="PANTHER" id="PTHR34222:SF33">
    <property type="entry name" value="RETROTRANSPOSON GAG DOMAIN-CONTAINING PROTEIN"/>
    <property type="match status" value="1"/>
</dbReference>
<evidence type="ECO:0000313" key="4">
    <source>
        <dbReference type="EMBL" id="PKI33743.1"/>
    </source>
</evidence>
<feature type="compositionally biased region" description="Polar residues" evidence="2">
    <location>
        <begin position="320"/>
        <end position="329"/>
    </location>
</feature>
<evidence type="ECO:0000313" key="5">
    <source>
        <dbReference type="Proteomes" id="UP000233551"/>
    </source>
</evidence>
<proteinExistence type="predicted"/>
<feature type="region of interest" description="Disordered" evidence="2">
    <location>
        <begin position="283"/>
        <end position="306"/>
    </location>
</feature>
<dbReference type="Proteomes" id="UP000233551">
    <property type="component" value="Unassembled WGS sequence"/>
</dbReference>
<gene>
    <name evidence="4" type="ORF">CRG98_045865</name>
</gene>
<dbReference type="GO" id="GO:0008270">
    <property type="term" value="F:zinc ion binding"/>
    <property type="evidence" value="ECO:0007669"/>
    <property type="project" value="UniProtKB-KW"/>
</dbReference>
<feature type="domain" description="CCHC-type" evidence="3">
    <location>
        <begin position="253"/>
        <end position="266"/>
    </location>
</feature>
<dbReference type="Pfam" id="PF14244">
    <property type="entry name" value="Retrotran_gag_3"/>
    <property type="match status" value="1"/>
</dbReference>
<organism evidence="4 5">
    <name type="scientific">Punica granatum</name>
    <name type="common">Pomegranate</name>
    <dbReference type="NCBI Taxonomy" id="22663"/>
    <lineage>
        <taxon>Eukaryota</taxon>
        <taxon>Viridiplantae</taxon>
        <taxon>Streptophyta</taxon>
        <taxon>Embryophyta</taxon>
        <taxon>Tracheophyta</taxon>
        <taxon>Spermatophyta</taxon>
        <taxon>Magnoliopsida</taxon>
        <taxon>eudicotyledons</taxon>
        <taxon>Gunneridae</taxon>
        <taxon>Pentapetalae</taxon>
        <taxon>rosids</taxon>
        <taxon>malvids</taxon>
        <taxon>Myrtales</taxon>
        <taxon>Lythraceae</taxon>
        <taxon>Punica</taxon>
    </lineage>
</organism>
<dbReference type="InterPro" id="IPR029472">
    <property type="entry name" value="Copia-like_N"/>
</dbReference>
<dbReference type="PANTHER" id="PTHR34222">
    <property type="entry name" value="GAG_PRE-INTEGRS DOMAIN-CONTAINING PROTEIN"/>
    <property type="match status" value="1"/>
</dbReference>
<dbReference type="AlphaFoldDB" id="A0A2I0HQ86"/>
<comment type="caution">
    <text evidence="4">The sequence shown here is derived from an EMBL/GenBank/DDBJ whole genome shotgun (WGS) entry which is preliminary data.</text>
</comment>